<keyword evidence="7" id="KW-1133">Transmembrane helix</keyword>
<keyword evidence="7" id="KW-0812">Transmembrane</keyword>
<dbReference type="AlphaFoldDB" id="A0A5N5E7G8"/>
<dbReference type="Pfam" id="PF10708">
    <property type="entry name" value="DUF2510"/>
    <property type="match status" value="1"/>
</dbReference>
<feature type="compositionally biased region" description="Low complexity" evidence="6">
    <location>
        <begin position="278"/>
        <end position="293"/>
    </location>
</feature>
<gene>
    <name evidence="9" type="ORF">BS297_07065</name>
</gene>
<proteinExistence type="predicted"/>
<evidence type="ECO:0000256" key="7">
    <source>
        <dbReference type="SAM" id="Phobius"/>
    </source>
</evidence>
<evidence type="ECO:0000256" key="6">
    <source>
        <dbReference type="SAM" id="MobiDB-lite"/>
    </source>
</evidence>
<evidence type="ECO:0000313" key="9">
    <source>
        <dbReference type="EMBL" id="KAB2586013.1"/>
    </source>
</evidence>
<evidence type="ECO:0000256" key="4">
    <source>
        <dbReference type="ARBA" id="ARBA00023139"/>
    </source>
</evidence>
<evidence type="ECO:0000256" key="3">
    <source>
        <dbReference type="ARBA" id="ARBA00023136"/>
    </source>
</evidence>
<keyword evidence="5" id="KW-0449">Lipoprotein</keyword>
<organism evidence="9 10">
    <name type="scientific">Rhodococcus erythropolis</name>
    <name type="common">Arthrobacter picolinophilus</name>
    <dbReference type="NCBI Taxonomy" id="1833"/>
    <lineage>
        <taxon>Bacteria</taxon>
        <taxon>Bacillati</taxon>
        <taxon>Actinomycetota</taxon>
        <taxon>Actinomycetes</taxon>
        <taxon>Mycobacteriales</taxon>
        <taxon>Nocardiaceae</taxon>
        <taxon>Rhodococcus</taxon>
        <taxon>Rhodococcus erythropolis group</taxon>
    </lineage>
</organism>
<dbReference type="Proteomes" id="UP000325576">
    <property type="component" value="Unassembled WGS sequence"/>
</dbReference>
<feature type="transmembrane region" description="Helical" evidence="7">
    <location>
        <begin position="56"/>
        <end position="76"/>
    </location>
</feature>
<keyword evidence="3 7" id="KW-0472">Membrane</keyword>
<evidence type="ECO:0000259" key="8">
    <source>
        <dbReference type="Pfam" id="PF10708"/>
    </source>
</evidence>
<name>A0A5N5E7G8_RHOER</name>
<comment type="caution">
    <text evidence="9">The sequence shown here is derived from an EMBL/GenBank/DDBJ whole genome shotgun (WGS) entry which is preliminary data.</text>
</comment>
<dbReference type="EMBL" id="MRBO01000249">
    <property type="protein sequence ID" value="KAB2586013.1"/>
    <property type="molecule type" value="Genomic_DNA"/>
</dbReference>
<dbReference type="InterPro" id="IPR018929">
    <property type="entry name" value="DUF2510"/>
</dbReference>
<protein>
    <recommendedName>
        <fullName evidence="8">DUF2510 domain-containing protein</fullName>
    </recommendedName>
</protein>
<reference evidence="9 10" key="1">
    <citation type="journal article" date="2017" name="Poromechanics V (2013)">
        <title>Genomic Characterization of the Arsenic-Tolerant Actinobacterium, &lt;i&gt;Rhodococcus erythropolis&lt;/i&gt; S43.</title>
        <authorList>
            <person name="Retamal-Morales G."/>
            <person name="Mehnert M."/>
            <person name="Schwabe R."/>
            <person name="Tischler D."/>
            <person name="Schloemann M."/>
            <person name="Levican G.J."/>
        </authorList>
    </citation>
    <scope>NUCLEOTIDE SEQUENCE [LARGE SCALE GENOMIC DNA]</scope>
    <source>
        <strain evidence="9 10">S43</strain>
    </source>
</reference>
<dbReference type="Pfam" id="PF14041">
    <property type="entry name" value="Lipoprotein_21"/>
    <property type="match status" value="1"/>
</dbReference>
<keyword evidence="4" id="KW-0564">Palmitate</keyword>
<feature type="compositionally biased region" description="Polar residues" evidence="6">
    <location>
        <begin position="299"/>
        <end position="308"/>
    </location>
</feature>
<keyword evidence="2" id="KW-0732">Signal</keyword>
<keyword evidence="1" id="KW-1003">Cell membrane</keyword>
<sequence>MTHSGDSQANKPGWYPDLRAGVLRYWDGKRWTDATQPIPSAATAVQPPKRGGSGKWIASAAVAVVVLMAAGAALFVHRASQGDDRWSELPQSMNCGVDPGNELLGAPMNPLSTTASSVTLTHPGDQKLAVTLDFADSAPPNPMTATSPYSGEKMVAPGSYDIQISVGTDKGAVHVFPVPSLGGWGATRLDLAFGSVAEGGSVSTDFPSDILTSFEAKGNAIKFVLDLDGQPRLFDDGAFTPDVRVNASKVGVATVDSPNGVNDSYASQLCAWGSGAESSAAPTTSAGAPAPSAVLTNPGAASTSTNARPASCGPSEADALSEALAQVPDDSVTGRSWSPVPVASNFDPCADLSTMLVMVEGGTGSSPVQALMFHRGEYVGTGTSKAYGFTDLDVSTSTPDTVVLTYKSGQTCNACNDGITTAVRFQWDGQSVQMLDAPPA</sequence>
<evidence type="ECO:0000256" key="1">
    <source>
        <dbReference type="ARBA" id="ARBA00022475"/>
    </source>
</evidence>
<evidence type="ECO:0000313" key="10">
    <source>
        <dbReference type="Proteomes" id="UP000325576"/>
    </source>
</evidence>
<accession>A0A5N5E7G8</accession>
<feature type="region of interest" description="Disordered" evidence="6">
    <location>
        <begin position="278"/>
        <end position="319"/>
    </location>
</feature>
<evidence type="ECO:0000256" key="5">
    <source>
        <dbReference type="ARBA" id="ARBA00023288"/>
    </source>
</evidence>
<evidence type="ECO:0000256" key="2">
    <source>
        <dbReference type="ARBA" id="ARBA00022729"/>
    </source>
</evidence>
<dbReference type="InterPro" id="IPR025971">
    <property type="entry name" value="LppP/LprE"/>
</dbReference>
<feature type="domain" description="DUF2510" evidence="8">
    <location>
        <begin position="12"/>
        <end position="42"/>
    </location>
</feature>